<evidence type="ECO:0000313" key="2">
    <source>
        <dbReference type="Proteomes" id="UP001066276"/>
    </source>
</evidence>
<proteinExistence type="predicted"/>
<dbReference type="Proteomes" id="UP001066276">
    <property type="component" value="Chromosome 11"/>
</dbReference>
<name>A0AAV7LUV0_PLEWA</name>
<organism evidence="1 2">
    <name type="scientific">Pleurodeles waltl</name>
    <name type="common">Iberian ribbed newt</name>
    <dbReference type="NCBI Taxonomy" id="8319"/>
    <lineage>
        <taxon>Eukaryota</taxon>
        <taxon>Metazoa</taxon>
        <taxon>Chordata</taxon>
        <taxon>Craniata</taxon>
        <taxon>Vertebrata</taxon>
        <taxon>Euteleostomi</taxon>
        <taxon>Amphibia</taxon>
        <taxon>Batrachia</taxon>
        <taxon>Caudata</taxon>
        <taxon>Salamandroidea</taxon>
        <taxon>Salamandridae</taxon>
        <taxon>Pleurodelinae</taxon>
        <taxon>Pleurodeles</taxon>
    </lineage>
</organism>
<protein>
    <submittedName>
        <fullName evidence="1">Uncharacterized protein</fullName>
    </submittedName>
</protein>
<comment type="caution">
    <text evidence="1">The sequence shown here is derived from an EMBL/GenBank/DDBJ whole genome shotgun (WGS) entry which is preliminary data.</text>
</comment>
<accession>A0AAV7LUV0</accession>
<gene>
    <name evidence="1" type="ORF">NDU88_006423</name>
</gene>
<reference evidence="1" key="1">
    <citation type="journal article" date="2022" name="bioRxiv">
        <title>Sequencing and chromosome-scale assembly of the giantPleurodeles waltlgenome.</title>
        <authorList>
            <person name="Brown T."/>
            <person name="Elewa A."/>
            <person name="Iarovenko S."/>
            <person name="Subramanian E."/>
            <person name="Araus A.J."/>
            <person name="Petzold A."/>
            <person name="Susuki M."/>
            <person name="Suzuki K.-i.T."/>
            <person name="Hayashi T."/>
            <person name="Toyoda A."/>
            <person name="Oliveira C."/>
            <person name="Osipova E."/>
            <person name="Leigh N.D."/>
            <person name="Simon A."/>
            <person name="Yun M.H."/>
        </authorList>
    </citation>
    <scope>NUCLEOTIDE SEQUENCE</scope>
    <source>
        <strain evidence="1">20211129_DDA</strain>
        <tissue evidence="1">Liver</tissue>
    </source>
</reference>
<keyword evidence="2" id="KW-1185">Reference proteome</keyword>
<sequence length="131" mass="14598">MSVASARKPAPVCGSPLLARWKCPVLKRLPWIQYGSPGEEGMMGDEELGTSIAAPAVQNPMASRAWSPHFAHSCAAPTRPYTWLMLTGDRRRPSRRWIFPPNPGRQRLASLTFLNSYFPKKSAFDSISIKQ</sequence>
<evidence type="ECO:0000313" key="1">
    <source>
        <dbReference type="EMBL" id="KAJ1093318.1"/>
    </source>
</evidence>
<dbReference type="EMBL" id="JANPWB010000015">
    <property type="protein sequence ID" value="KAJ1093318.1"/>
    <property type="molecule type" value="Genomic_DNA"/>
</dbReference>
<dbReference type="AlphaFoldDB" id="A0AAV7LUV0"/>